<evidence type="ECO:0000256" key="2">
    <source>
        <dbReference type="ARBA" id="ARBA00022475"/>
    </source>
</evidence>
<dbReference type="EMBL" id="JBHTAJ010000010">
    <property type="protein sequence ID" value="MFC7179357.1"/>
    <property type="molecule type" value="Genomic_DNA"/>
</dbReference>
<comment type="subcellular location">
    <subcellularLocation>
        <location evidence="1">Cell membrane</location>
        <topology evidence="1">Multi-pass membrane protein</topology>
    </subcellularLocation>
</comment>
<evidence type="ECO:0000313" key="8">
    <source>
        <dbReference type="Proteomes" id="UP001596435"/>
    </source>
</evidence>
<keyword evidence="2" id="KW-1003">Cell membrane</keyword>
<feature type="transmembrane region" description="Helical" evidence="6">
    <location>
        <begin position="368"/>
        <end position="388"/>
    </location>
</feature>
<keyword evidence="3 6" id="KW-0812">Transmembrane</keyword>
<feature type="transmembrane region" description="Helical" evidence="6">
    <location>
        <begin position="87"/>
        <end position="111"/>
    </location>
</feature>
<organism evidence="7 8">
    <name type="scientific">Kitasatospora paranensis</name>
    <dbReference type="NCBI Taxonomy" id="258053"/>
    <lineage>
        <taxon>Bacteria</taxon>
        <taxon>Bacillati</taxon>
        <taxon>Actinomycetota</taxon>
        <taxon>Actinomycetes</taxon>
        <taxon>Kitasatosporales</taxon>
        <taxon>Streptomycetaceae</taxon>
        <taxon>Kitasatospora</taxon>
    </lineage>
</organism>
<dbReference type="Proteomes" id="UP001596435">
    <property type="component" value="Unassembled WGS sequence"/>
</dbReference>
<feature type="transmembrane region" description="Helical" evidence="6">
    <location>
        <begin position="338"/>
        <end position="361"/>
    </location>
</feature>
<evidence type="ECO:0000256" key="1">
    <source>
        <dbReference type="ARBA" id="ARBA00004651"/>
    </source>
</evidence>
<feature type="transmembrane region" description="Helical" evidence="6">
    <location>
        <begin position="183"/>
        <end position="203"/>
    </location>
</feature>
<feature type="transmembrane region" description="Helical" evidence="6">
    <location>
        <begin position="224"/>
        <end position="245"/>
    </location>
</feature>
<evidence type="ECO:0000313" key="7">
    <source>
        <dbReference type="EMBL" id="MFC7179357.1"/>
    </source>
</evidence>
<reference evidence="8" key="1">
    <citation type="journal article" date="2019" name="Int. J. Syst. Evol. Microbiol.">
        <title>The Global Catalogue of Microorganisms (GCM) 10K type strain sequencing project: providing services to taxonomists for standard genome sequencing and annotation.</title>
        <authorList>
            <consortium name="The Broad Institute Genomics Platform"/>
            <consortium name="The Broad Institute Genome Sequencing Center for Infectious Disease"/>
            <person name="Wu L."/>
            <person name="Ma J."/>
        </authorList>
    </citation>
    <scope>NUCLEOTIDE SEQUENCE [LARGE SCALE GENOMIC DNA]</scope>
    <source>
        <strain evidence="8">CGMCC 1.12859</strain>
    </source>
</reference>
<gene>
    <name evidence="7" type="ORF">ACFQMG_07255</name>
</gene>
<feature type="transmembrane region" description="Helical" evidence="6">
    <location>
        <begin position="123"/>
        <end position="146"/>
    </location>
</feature>
<feature type="transmembrane region" description="Helical" evidence="6">
    <location>
        <begin position="7"/>
        <end position="32"/>
    </location>
</feature>
<feature type="transmembrane region" description="Helical" evidence="6">
    <location>
        <begin position="265"/>
        <end position="288"/>
    </location>
</feature>
<feature type="transmembrane region" description="Helical" evidence="6">
    <location>
        <begin position="158"/>
        <end position="177"/>
    </location>
</feature>
<keyword evidence="8" id="KW-1185">Reference proteome</keyword>
<keyword evidence="4 6" id="KW-1133">Transmembrane helix</keyword>
<comment type="caution">
    <text evidence="7">The sequence shown here is derived from an EMBL/GenBank/DDBJ whole genome shotgun (WGS) entry which is preliminary data.</text>
</comment>
<dbReference type="InterPro" id="IPR050833">
    <property type="entry name" value="Poly_Biosynth_Transport"/>
</dbReference>
<feature type="transmembrane region" description="Helical" evidence="6">
    <location>
        <begin position="44"/>
        <end position="66"/>
    </location>
</feature>
<dbReference type="PANTHER" id="PTHR30250:SF11">
    <property type="entry name" value="O-ANTIGEN TRANSPORTER-RELATED"/>
    <property type="match status" value="1"/>
</dbReference>
<evidence type="ECO:0000256" key="6">
    <source>
        <dbReference type="SAM" id="Phobius"/>
    </source>
</evidence>
<evidence type="ECO:0000256" key="5">
    <source>
        <dbReference type="ARBA" id="ARBA00023136"/>
    </source>
</evidence>
<dbReference type="RefSeq" id="WP_380230717.1">
    <property type="nucleotide sequence ID" value="NZ_JBHSVH010000002.1"/>
</dbReference>
<proteinExistence type="predicted"/>
<evidence type="ECO:0000256" key="3">
    <source>
        <dbReference type="ARBA" id="ARBA00022692"/>
    </source>
</evidence>
<dbReference type="PANTHER" id="PTHR30250">
    <property type="entry name" value="PST FAMILY PREDICTED COLANIC ACID TRANSPORTER"/>
    <property type="match status" value="1"/>
</dbReference>
<feature type="transmembrane region" description="Helical" evidence="6">
    <location>
        <begin position="300"/>
        <end position="323"/>
    </location>
</feature>
<evidence type="ECO:0000256" key="4">
    <source>
        <dbReference type="ARBA" id="ARBA00022989"/>
    </source>
</evidence>
<keyword evidence="5 6" id="KW-0472">Membrane</keyword>
<accession>A0ABW2FTJ8</accession>
<sequence length="434" mass="44751">MNRLRALASVLPAGVRSVAVGTVVLGAASYLHLAVAGHSLTTRAMAGVSVLWTIVMSIGIGLFFPIEQELTRIVASRAVRGEGAGPVLRRAALLTGAILAAILTAMAVFAGPLADLLFHGDRSLVAALGSAFVTMAFCYLTRGILAGAGRFTAYGSQLVVDGVLRILLAAGCALAGLHSALAFSLILTAAPLVALLVTLPATLRSARPGPAQDWPGLVRGLGPLMGSTLLAQWMVSAAVMSVQLLRPDQVDLVAALLSALVLARVPIFVFGALQASLLSGLAGAAAAGRHRDFRAMLRRAASAVALLSCAIGLPVVLLGPWLIHLLFAAPAALTHLDFLWLCLGTCGYLLAMVLGQALIVLHRHRAQLVCWLLGTAVLAAVTFAPGPIAVRVCLAFAAGPLTCVAAMLWSLRGTPFGDPAEPATDTRTEPLPSH</sequence>
<name>A0ABW2FTJ8_9ACTN</name>
<protein>
    <submittedName>
        <fullName evidence="7">Lipopolysaccharide biosynthesis protein</fullName>
    </submittedName>
</protein>